<dbReference type="OrthoDB" id="9182727at2"/>
<dbReference type="Proteomes" id="UP000246132">
    <property type="component" value="Unassembled WGS sequence"/>
</dbReference>
<dbReference type="AlphaFoldDB" id="A0A3A8AH77"/>
<evidence type="ECO:0000313" key="3">
    <source>
        <dbReference type="Proteomes" id="UP000246132"/>
    </source>
</evidence>
<proteinExistence type="predicted"/>
<protein>
    <submittedName>
        <fullName evidence="2">Sulfotransferase family protein</fullName>
    </submittedName>
</protein>
<evidence type="ECO:0000259" key="1">
    <source>
        <dbReference type="Pfam" id="PF18476"/>
    </source>
</evidence>
<dbReference type="GO" id="GO:0016740">
    <property type="term" value="F:transferase activity"/>
    <property type="evidence" value="ECO:0007669"/>
    <property type="project" value="UniProtKB-KW"/>
</dbReference>
<accession>A0A3A8AH77</accession>
<dbReference type="Pfam" id="PF18476">
    <property type="entry name" value="PIN_8"/>
    <property type="match status" value="1"/>
</dbReference>
<comment type="caution">
    <text evidence="2">The sequence shown here is derived from an EMBL/GenBank/DDBJ whole genome shotgun (WGS) entry which is preliminary data.</text>
</comment>
<gene>
    <name evidence="2" type="ORF">DEM25_003505</name>
</gene>
<sequence length="372" mass="42852">MREKYQGWYLKSASEVAALWDKAIFVPDANVLLHCLRHSEVVREELLRLFDVLKDSLWIPYQVGLEFHRNRLDVQLGAQDAYDALIKDQEAIIEKARDRLRQLRAHPTINVAKELAALDMFLTDFKARMEAAREGHPKEEIDAVIGRLTALLEGRVGDKWKPEQFTAIKKEGDDRYNRKVPPGYKDTKKDSGDLDRFGDLIIWKEMMAKAKAEGRPVIFISDDVKEDWWWIHKGRKLGPRPELIEEFKAESGQDFHIYEFSQFLRFAAERHPEIKENVGQVEESLLADEEARRRLDERARGDAERLRQLEDERDQIVAALSGAPGTHSDVKVAERPTLRNRLSEINEEIAALTGLEEQNKIDADQDDTSASS</sequence>
<organism evidence="2 3">
    <name type="scientific">Oceaniradius stylonematis</name>
    <dbReference type="NCBI Taxonomy" id="2184161"/>
    <lineage>
        <taxon>Bacteria</taxon>
        <taxon>Pseudomonadati</taxon>
        <taxon>Pseudomonadota</taxon>
        <taxon>Alphaproteobacteria</taxon>
        <taxon>Hyphomicrobiales</taxon>
        <taxon>Ahrensiaceae</taxon>
        <taxon>Oceaniradius</taxon>
    </lineage>
</organism>
<evidence type="ECO:0000313" key="2">
    <source>
        <dbReference type="EMBL" id="RKF08429.1"/>
    </source>
</evidence>
<dbReference type="EMBL" id="QFWV02000002">
    <property type="protein sequence ID" value="RKF08429.1"/>
    <property type="molecule type" value="Genomic_DNA"/>
</dbReference>
<keyword evidence="2" id="KW-0808">Transferase</keyword>
<name>A0A3A8AH77_9HYPH</name>
<reference evidence="2 3" key="1">
    <citation type="journal article" date="2018" name="Int. J. Syst. Bacteriol.">
        <title>Oceaniradius stylonemae gen. nov., sp. nov., isolated from a red alga, Stylonema cornu-cervi.</title>
        <authorList>
            <person name="Jeong S."/>
        </authorList>
    </citation>
    <scope>NUCLEOTIDE SEQUENCE [LARGE SCALE GENOMIC DNA]</scope>
    <source>
        <strain evidence="2 3">StC1</strain>
    </source>
</reference>
<dbReference type="InterPro" id="IPR041578">
    <property type="entry name" value="PIN_8"/>
</dbReference>
<feature type="domain" description="PIN like" evidence="1">
    <location>
        <begin position="24"/>
        <end position="243"/>
    </location>
</feature>
<keyword evidence="3" id="KW-1185">Reference proteome</keyword>